<proteinExistence type="predicted"/>
<dbReference type="InterPro" id="IPR011320">
    <property type="entry name" value="RNase_H1_N"/>
</dbReference>
<reference evidence="2" key="1">
    <citation type="submission" date="2023-12" db="EMBL/GenBank/DDBJ databases">
        <title>Genome assembly of Anisodus tanguticus.</title>
        <authorList>
            <person name="Wang Y.-J."/>
        </authorList>
    </citation>
    <scope>NUCLEOTIDE SEQUENCE</scope>
    <source>
        <strain evidence="2">KB-2021</strain>
        <tissue evidence="2">Leaf</tissue>
    </source>
</reference>
<feature type="domain" description="Ribonuclease H1 N-terminal" evidence="1">
    <location>
        <begin position="135"/>
        <end position="178"/>
    </location>
</feature>
<dbReference type="InterPro" id="IPR009027">
    <property type="entry name" value="Ribosomal_bL9/RNase_H1_N"/>
</dbReference>
<evidence type="ECO:0000259" key="1">
    <source>
        <dbReference type="Pfam" id="PF01693"/>
    </source>
</evidence>
<comment type="caution">
    <text evidence="2">The sequence shown here is derived from an EMBL/GenBank/DDBJ whole genome shotgun (WGS) entry which is preliminary data.</text>
</comment>
<keyword evidence="3" id="KW-1185">Reference proteome</keyword>
<dbReference type="SUPFAM" id="SSF55658">
    <property type="entry name" value="L9 N-domain-like"/>
    <property type="match status" value="1"/>
</dbReference>
<evidence type="ECO:0000313" key="3">
    <source>
        <dbReference type="Proteomes" id="UP001291623"/>
    </source>
</evidence>
<dbReference type="InterPro" id="IPR037056">
    <property type="entry name" value="RNase_H1_N_sf"/>
</dbReference>
<evidence type="ECO:0000313" key="2">
    <source>
        <dbReference type="EMBL" id="KAK4369063.1"/>
    </source>
</evidence>
<dbReference type="Pfam" id="PF01693">
    <property type="entry name" value="Cauli_VI"/>
    <property type="match status" value="1"/>
</dbReference>
<dbReference type="EMBL" id="JAVYJV010000006">
    <property type="protein sequence ID" value="KAK4369063.1"/>
    <property type="molecule type" value="Genomic_DNA"/>
</dbReference>
<gene>
    <name evidence="2" type="ORF">RND71_012855</name>
</gene>
<dbReference type="Proteomes" id="UP001291623">
    <property type="component" value="Unassembled WGS sequence"/>
</dbReference>
<protein>
    <recommendedName>
        <fullName evidence="1">Ribonuclease H1 N-terminal domain-containing protein</fullName>
    </recommendedName>
</protein>
<accession>A0AAE1SGP4</accession>
<dbReference type="Gene3D" id="3.40.970.10">
    <property type="entry name" value="Ribonuclease H1, N-terminal domain"/>
    <property type="match status" value="1"/>
</dbReference>
<dbReference type="AlphaFoldDB" id="A0AAE1SGP4"/>
<name>A0AAE1SGP4_9SOLA</name>
<sequence>MRLGQQAYVLVNSDPTRLNSVSQFGFLAALFRWRVVARLNSNRGDSSGVGFLSPMVDIETPNLERLYFGKNNLVSFPPSNLSFKILPDYVVDRQQRCLIDNLWVSHNKKDTSHFVATLNCACFYFNEKNLDKRFKFYVVFHGKTKGIFQTWLEVVDSIKDVKTPLFKGFNVFTEALDYARGILGPNYYITPALRHNPTQTPQYNIQKDSDKINFCDHCTTMTESFKRLNHTKEILQIQNSHLLEKVTELELKLRQSSIRQQTQSSPSP</sequence>
<organism evidence="2 3">
    <name type="scientific">Anisodus tanguticus</name>
    <dbReference type="NCBI Taxonomy" id="243964"/>
    <lineage>
        <taxon>Eukaryota</taxon>
        <taxon>Viridiplantae</taxon>
        <taxon>Streptophyta</taxon>
        <taxon>Embryophyta</taxon>
        <taxon>Tracheophyta</taxon>
        <taxon>Spermatophyta</taxon>
        <taxon>Magnoliopsida</taxon>
        <taxon>eudicotyledons</taxon>
        <taxon>Gunneridae</taxon>
        <taxon>Pentapetalae</taxon>
        <taxon>asterids</taxon>
        <taxon>lamiids</taxon>
        <taxon>Solanales</taxon>
        <taxon>Solanaceae</taxon>
        <taxon>Solanoideae</taxon>
        <taxon>Hyoscyameae</taxon>
        <taxon>Anisodus</taxon>
    </lineage>
</organism>